<organism evidence="1 2">
    <name type="scientific">Petrolisthes cinctipes</name>
    <name type="common">Flat porcelain crab</name>
    <dbReference type="NCBI Taxonomy" id="88211"/>
    <lineage>
        <taxon>Eukaryota</taxon>
        <taxon>Metazoa</taxon>
        <taxon>Ecdysozoa</taxon>
        <taxon>Arthropoda</taxon>
        <taxon>Crustacea</taxon>
        <taxon>Multicrustacea</taxon>
        <taxon>Malacostraca</taxon>
        <taxon>Eumalacostraca</taxon>
        <taxon>Eucarida</taxon>
        <taxon>Decapoda</taxon>
        <taxon>Pleocyemata</taxon>
        <taxon>Anomura</taxon>
        <taxon>Galatheoidea</taxon>
        <taxon>Porcellanidae</taxon>
        <taxon>Petrolisthes</taxon>
    </lineage>
</organism>
<keyword evidence="2" id="KW-1185">Reference proteome</keyword>
<evidence type="ECO:0000313" key="1">
    <source>
        <dbReference type="EMBL" id="KAK3874620.1"/>
    </source>
</evidence>
<protein>
    <submittedName>
        <fullName evidence="1">Uncharacterized protein</fullName>
    </submittedName>
</protein>
<dbReference type="Proteomes" id="UP001286313">
    <property type="component" value="Unassembled WGS sequence"/>
</dbReference>
<evidence type="ECO:0000313" key="2">
    <source>
        <dbReference type="Proteomes" id="UP001286313"/>
    </source>
</evidence>
<proteinExistence type="predicted"/>
<gene>
    <name evidence="1" type="ORF">Pcinc_020440</name>
</gene>
<dbReference type="AlphaFoldDB" id="A0AAE1FI29"/>
<comment type="caution">
    <text evidence="1">The sequence shown here is derived from an EMBL/GenBank/DDBJ whole genome shotgun (WGS) entry which is preliminary data.</text>
</comment>
<sequence>MRDAMVSMRCSGVVRVDEWGGGMSGVVRGCGCGRMSVGKESRPPLRQDSERSTFLFDLLIRLSGAKKSVSLVRGLFLSRLGRSRDREWAEPSSVNGSPE</sequence>
<dbReference type="EMBL" id="JAWQEG010002087">
    <property type="protein sequence ID" value="KAK3874620.1"/>
    <property type="molecule type" value="Genomic_DNA"/>
</dbReference>
<reference evidence="1" key="1">
    <citation type="submission" date="2023-10" db="EMBL/GenBank/DDBJ databases">
        <title>Genome assemblies of two species of porcelain crab, Petrolisthes cinctipes and Petrolisthes manimaculis (Anomura: Porcellanidae).</title>
        <authorList>
            <person name="Angst P."/>
        </authorList>
    </citation>
    <scope>NUCLEOTIDE SEQUENCE</scope>
    <source>
        <strain evidence="1">PB745_01</strain>
        <tissue evidence="1">Gill</tissue>
    </source>
</reference>
<name>A0AAE1FI29_PETCI</name>
<accession>A0AAE1FI29</accession>